<keyword evidence="3" id="KW-1185">Reference proteome</keyword>
<organism evidence="2 3">
    <name type="scientific">Cetobacterium somerae ATCC BAA-474</name>
    <dbReference type="NCBI Taxonomy" id="1319815"/>
    <lineage>
        <taxon>Bacteria</taxon>
        <taxon>Fusobacteriati</taxon>
        <taxon>Fusobacteriota</taxon>
        <taxon>Fusobacteriia</taxon>
        <taxon>Fusobacteriales</taxon>
        <taxon>Fusobacteriaceae</taxon>
        <taxon>Cetobacterium</taxon>
    </lineage>
</organism>
<dbReference type="Pfam" id="PF04246">
    <property type="entry name" value="RseC_MucC"/>
    <property type="match status" value="1"/>
</dbReference>
<keyword evidence="1" id="KW-0472">Membrane</keyword>
<proteinExistence type="predicted"/>
<dbReference type="Proteomes" id="UP000017081">
    <property type="component" value="Unassembled WGS sequence"/>
</dbReference>
<dbReference type="eggNOG" id="COG3086">
    <property type="taxonomic scope" value="Bacteria"/>
</dbReference>
<keyword evidence="1" id="KW-1133">Transmembrane helix</keyword>
<gene>
    <name evidence="2" type="ORF">HMPREF0202_02352</name>
</gene>
<sequence>MKSSGLVKKIVGSKVTVSMYKESACSHCSKCSDSAKIANDFTFISNVDNIKIGDIITFEMEDNQVFKAAIIVYIIPLIFMFLTYFIASNMGLSEGECIGASFSGLVIAFIGIFFYDKFVVKNKMEKSVKIIDIEKR</sequence>
<dbReference type="PIRSF" id="PIRSF004923">
    <property type="entry name" value="RseC"/>
    <property type="match status" value="1"/>
</dbReference>
<dbReference type="PANTHER" id="PTHR35867:SF1">
    <property type="entry name" value="PROTEIN RSEC"/>
    <property type="match status" value="1"/>
</dbReference>
<dbReference type="InterPro" id="IPR026268">
    <property type="entry name" value="RseC"/>
</dbReference>
<dbReference type="STRING" id="1319815.HMPREF0202_02352"/>
<dbReference type="AlphaFoldDB" id="U7V855"/>
<feature type="transmembrane region" description="Helical" evidence="1">
    <location>
        <begin position="98"/>
        <end position="115"/>
    </location>
</feature>
<dbReference type="HOGENOM" id="CLU_145963_0_0_0"/>
<keyword evidence="1" id="KW-0812">Transmembrane</keyword>
<feature type="transmembrane region" description="Helical" evidence="1">
    <location>
        <begin position="65"/>
        <end position="86"/>
    </location>
</feature>
<reference evidence="2 3" key="1">
    <citation type="submission" date="2013-08" db="EMBL/GenBank/DDBJ databases">
        <authorList>
            <person name="Weinstock G."/>
            <person name="Sodergren E."/>
            <person name="Wylie T."/>
            <person name="Fulton L."/>
            <person name="Fulton R."/>
            <person name="Fronick C."/>
            <person name="O'Laughlin M."/>
            <person name="Godfrey J."/>
            <person name="Miner T."/>
            <person name="Herter B."/>
            <person name="Appelbaum E."/>
            <person name="Cordes M."/>
            <person name="Lek S."/>
            <person name="Wollam A."/>
            <person name="Pepin K.H."/>
            <person name="Palsikar V.B."/>
            <person name="Mitreva M."/>
            <person name="Wilson R.K."/>
        </authorList>
    </citation>
    <scope>NUCLEOTIDE SEQUENCE [LARGE SCALE GENOMIC DNA]</scope>
    <source>
        <strain evidence="2 3">ATCC BAA-474</strain>
    </source>
</reference>
<evidence type="ECO:0000256" key="1">
    <source>
        <dbReference type="SAM" id="Phobius"/>
    </source>
</evidence>
<dbReference type="RefSeq" id="WP_023051884.1">
    <property type="nucleotide sequence ID" value="NZ_CP173065.2"/>
</dbReference>
<dbReference type="PANTHER" id="PTHR35867">
    <property type="entry name" value="PROTEIN RSEC"/>
    <property type="match status" value="1"/>
</dbReference>
<dbReference type="InterPro" id="IPR007359">
    <property type="entry name" value="SigmaE_reg_RseC_MucC"/>
</dbReference>
<evidence type="ECO:0000313" key="3">
    <source>
        <dbReference type="Proteomes" id="UP000017081"/>
    </source>
</evidence>
<evidence type="ECO:0000313" key="2">
    <source>
        <dbReference type="EMBL" id="ERT67666.1"/>
    </source>
</evidence>
<name>U7V855_9FUSO</name>
<dbReference type="EMBL" id="AXZF01000111">
    <property type="protein sequence ID" value="ERT67666.1"/>
    <property type="molecule type" value="Genomic_DNA"/>
</dbReference>
<accession>U7V855</accession>
<comment type="caution">
    <text evidence="2">The sequence shown here is derived from an EMBL/GenBank/DDBJ whole genome shotgun (WGS) entry which is preliminary data.</text>
</comment>
<protein>
    <submittedName>
        <fullName evidence="2">Positive regulator of sigma(E), RseC/MucC</fullName>
    </submittedName>
</protein>